<feature type="domain" description="Amine oxidase" evidence="5">
    <location>
        <begin position="84"/>
        <end position="531"/>
    </location>
</feature>
<evidence type="ECO:0000256" key="2">
    <source>
        <dbReference type="ARBA" id="ARBA00023002"/>
    </source>
</evidence>
<dbReference type="InterPro" id="IPR036188">
    <property type="entry name" value="FAD/NAD-bd_sf"/>
</dbReference>
<keyword evidence="2 4" id="KW-0560">Oxidoreductase</keyword>
<dbReference type="InParanoid" id="A0A1E7FEE5"/>
<feature type="binding site" evidence="3">
    <location>
        <position position="84"/>
    </location>
    <ligand>
        <name>FAD</name>
        <dbReference type="ChEBI" id="CHEBI:57692"/>
    </ligand>
</feature>
<comment type="similarity">
    <text evidence="4">Belongs to the flavin monoamine oxidase family.</text>
</comment>
<protein>
    <recommendedName>
        <fullName evidence="4">Amine oxidase</fullName>
        <ecNumber evidence="4">1.4.3.-</ecNumber>
    </recommendedName>
</protein>
<accession>A0A1E7FEE5</accession>
<dbReference type="Proteomes" id="UP000095751">
    <property type="component" value="Unassembled WGS sequence"/>
</dbReference>
<keyword evidence="4" id="KW-0285">Flavoprotein</keyword>
<dbReference type="InterPro" id="IPR002937">
    <property type="entry name" value="Amino_oxidase"/>
</dbReference>
<evidence type="ECO:0000256" key="3">
    <source>
        <dbReference type="PIRSR" id="PIRSR601613-1"/>
    </source>
</evidence>
<feature type="binding site" evidence="3">
    <location>
        <begin position="109"/>
        <end position="110"/>
    </location>
    <ligand>
        <name>FAD</name>
        <dbReference type="ChEBI" id="CHEBI:57692"/>
    </ligand>
</feature>
<dbReference type="EMBL" id="KV784358">
    <property type="protein sequence ID" value="OEU16517.1"/>
    <property type="molecule type" value="Genomic_DNA"/>
</dbReference>
<dbReference type="Gene3D" id="3.50.50.60">
    <property type="entry name" value="FAD/NAD(P)-binding domain"/>
    <property type="match status" value="2"/>
</dbReference>
<dbReference type="Pfam" id="PF01593">
    <property type="entry name" value="Amino_oxidase"/>
    <property type="match status" value="1"/>
</dbReference>
<dbReference type="OrthoDB" id="5046242at2759"/>
<dbReference type="PRINTS" id="PR00757">
    <property type="entry name" value="AMINEOXDASEF"/>
</dbReference>
<dbReference type="PANTHER" id="PTHR42841">
    <property type="entry name" value="AMINE OXIDASE"/>
    <property type="match status" value="1"/>
</dbReference>
<dbReference type="SUPFAM" id="SSF51905">
    <property type="entry name" value="FAD/NAD(P)-binding domain"/>
    <property type="match status" value="1"/>
</dbReference>
<dbReference type="InterPro" id="IPR001613">
    <property type="entry name" value="Flavin_amine_oxidase"/>
</dbReference>
<evidence type="ECO:0000313" key="6">
    <source>
        <dbReference type="EMBL" id="OEU16517.1"/>
    </source>
</evidence>
<keyword evidence="4" id="KW-0274">FAD</keyword>
<evidence type="ECO:0000256" key="4">
    <source>
        <dbReference type="RuleBase" id="RU362067"/>
    </source>
</evidence>
<dbReference type="AlphaFoldDB" id="A0A1E7FEE5"/>
<gene>
    <name evidence="6" type="ORF">FRACYDRAFT_208311</name>
</gene>
<dbReference type="KEGG" id="fcy:FRACYDRAFT_208311"/>
<dbReference type="EC" id="1.4.3.-" evidence="4"/>
<evidence type="ECO:0000259" key="5">
    <source>
        <dbReference type="Pfam" id="PF01593"/>
    </source>
</evidence>
<comment type="cofactor">
    <cofactor evidence="1 4">
        <name>FAD</name>
        <dbReference type="ChEBI" id="CHEBI:57692"/>
    </cofactor>
</comment>
<dbReference type="GO" id="GO:0016491">
    <property type="term" value="F:oxidoreductase activity"/>
    <property type="evidence" value="ECO:0007669"/>
    <property type="project" value="UniProtKB-KW"/>
</dbReference>
<organism evidence="6 7">
    <name type="scientific">Fragilariopsis cylindrus CCMP1102</name>
    <dbReference type="NCBI Taxonomy" id="635003"/>
    <lineage>
        <taxon>Eukaryota</taxon>
        <taxon>Sar</taxon>
        <taxon>Stramenopiles</taxon>
        <taxon>Ochrophyta</taxon>
        <taxon>Bacillariophyta</taxon>
        <taxon>Bacillariophyceae</taxon>
        <taxon>Bacillariophycidae</taxon>
        <taxon>Bacillariales</taxon>
        <taxon>Bacillariaceae</taxon>
        <taxon>Fragilariopsis</taxon>
    </lineage>
</organism>
<evidence type="ECO:0000313" key="7">
    <source>
        <dbReference type="Proteomes" id="UP000095751"/>
    </source>
</evidence>
<sequence>MHTKELSNKRIAKTRTSTTTTAFAFNWFGLGNNDSEGADQNSSIGITNTQQKDFVSSDWLSNLPSFATKGSESADIVIIGGGVSGLSAAITAAEAINKNQQKKNIILLEANEKLGGRVTSEKTDDGFVLDVGFAVFIEEYPEVKKILDYDALELKQFLPGAKVKLKGRKELARVSDPLRNPLDIVDSVLSPIGSLLDKVKVLPLVLNVRLSSIEALFSEEETDTETALIERWGFSDNFTNTFLKPFLEGIFLTPLSQQSSRMFSFVFKMFSDGSAALPKGGMIAVTNQLVEKAESLGVQIITEMPVTRVLTSGGKDNDNIIIECKGDTQRCFETSSVVVATDGRIAKKIIGNVKGFESLKDIPDQPQLSVGCVYYAFEGKAPVKEPILVLNGMTEDNEPVNNVCFPSMVNEGYAPEGYNLCSVTILSEAMTLYKNRPDELDQAVRRQLGCWFLDYQSDIMDKWELKKIFYVPKAQPSQYNGPFPASFNGARSSTNFFGKELPKGFFVCGDHMATATLNGAVESGVRAGTDVARAALSIPIQNAVLAE</sequence>
<evidence type="ECO:0000256" key="1">
    <source>
        <dbReference type="ARBA" id="ARBA00001974"/>
    </source>
</evidence>
<reference evidence="6 7" key="1">
    <citation type="submission" date="2016-09" db="EMBL/GenBank/DDBJ databases">
        <title>Extensive genetic diversity and differential bi-allelic expression allows diatom success in the polar Southern Ocean.</title>
        <authorList>
            <consortium name="DOE Joint Genome Institute"/>
            <person name="Mock T."/>
            <person name="Otillar R.P."/>
            <person name="Strauss J."/>
            <person name="Dupont C."/>
            <person name="Frickenhaus S."/>
            <person name="Maumus F."/>
            <person name="Mcmullan M."/>
            <person name="Sanges R."/>
            <person name="Schmutz J."/>
            <person name="Toseland A."/>
            <person name="Valas R."/>
            <person name="Veluchamy A."/>
            <person name="Ward B.J."/>
            <person name="Allen A."/>
            <person name="Barry K."/>
            <person name="Falciatore A."/>
            <person name="Ferrante M."/>
            <person name="Fortunato A.E."/>
            <person name="Gloeckner G."/>
            <person name="Gruber A."/>
            <person name="Hipkin R."/>
            <person name="Janech M."/>
            <person name="Kroth P."/>
            <person name="Leese F."/>
            <person name="Lindquist E."/>
            <person name="Lyon B.R."/>
            <person name="Martin J."/>
            <person name="Mayer C."/>
            <person name="Parker M."/>
            <person name="Quesneville H."/>
            <person name="Raymond J."/>
            <person name="Uhlig C."/>
            <person name="Valentin K.U."/>
            <person name="Worden A.Z."/>
            <person name="Armbrust E.V."/>
            <person name="Bowler C."/>
            <person name="Green B."/>
            <person name="Moulton V."/>
            <person name="Van Oosterhout C."/>
            <person name="Grigoriev I."/>
        </authorList>
    </citation>
    <scope>NUCLEOTIDE SEQUENCE [LARGE SCALE GENOMIC DNA]</scope>
    <source>
        <strain evidence="6 7">CCMP1102</strain>
    </source>
</reference>
<name>A0A1E7FEE5_9STRA</name>
<keyword evidence="7" id="KW-1185">Reference proteome</keyword>
<proteinExistence type="inferred from homology"/>